<evidence type="ECO:0000313" key="3">
    <source>
        <dbReference type="Proteomes" id="UP001050691"/>
    </source>
</evidence>
<name>A0AAV5AMK3_9AGAM</name>
<evidence type="ECO:0000256" key="1">
    <source>
        <dbReference type="SAM" id="MobiDB-lite"/>
    </source>
</evidence>
<evidence type="ECO:0000313" key="2">
    <source>
        <dbReference type="EMBL" id="GJJ13656.1"/>
    </source>
</evidence>
<dbReference type="EMBL" id="BPWL01000009">
    <property type="protein sequence ID" value="GJJ13656.1"/>
    <property type="molecule type" value="Genomic_DNA"/>
</dbReference>
<organism evidence="2 3">
    <name type="scientific">Clathrus columnatus</name>
    <dbReference type="NCBI Taxonomy" id="1419009"/>
    <lineage>
        <taxon>Eukaryota</taxon>
        <taxon>Fungi</taxon>
        <taxon>Dikarya</taxon>
        <taxon>Basidiomycota</taxon>
        <taxon>Agaricomycotina</taxon>
        <taxon>Agaricomycetes</taxon>
        <taxon>Phallomycetidae</taxon>
        <taxon>Phallales</taxon>
        <taxon>Clathraceae</taxon>
        <taxon>Clathrus</taxon>
    </lineage>
</organism>
<protein>
    <submittedName>
        <fullName evidence="2">Uncharacterized protein</fullName>
    </submittedName>
</protein>
<feature type="compositionally biased region" description="Polar residues" evidence="1">
    <location>
        <begin position="15"/>
        <end position="30"/>
    </location>
</feature>
<proteinExistence type="predicted"/>
<feature type="region of interest" description="Disordered" evidence="1">
    <location>
        <begin position="1"/>
        <end position="84"/>
    </location>
</feature>
<feature type="compositionally biased region" description="Polar residues" evidence="1">
    <location>
        <begin position="49"/>
        <end position="84"/>
    </location>
</feature>
<keyword evidence="3" id="KW-1185">Reference proteome</keyword>
<accession>A0AAV5AMK3</accession>
<sequence>MSDEYHDNGQYKGSLVQQSVKDTIPTNNGNYPPPGDTTSEGGSGGDILSQRSQQGIDNTKAVNESSGVSQNSPKSQNTLRSFGISNSQATGEKVMIIQDLSNRILRSVILLVEKRVYESPVARIVYAIDIDSSLLCILNSFE</sequence>
<comment type="caution">
    <text evidence="2">The sequence shown here is derived from an EMBL/GenBank/DDBJ whole genome shotgun (WGS) entry which is preliminary data.</text>
</comment>
<dbReference type="AlphaFoldDB" id="A0AAV5AMK3"/>
<reference evidence="2" key="1">
    <citation type="submission" date="2021-10" db="EMBL/GenBank/DDBJ databases">
        <title>De novo Genome Assembly of Clathrus columnatus (Basidiomycota, Fungi) Using Illumina and Nanopore Sequence Data.</title>
        <authorList>
            <person name="Ogiso-Tanaka E."/>
            <person name="Itagaki H."/>
            <person name="Hosoya T."/>
            <person name="Hosaka K."/>
        </authorList>
    </citation>
    <scope>NUCLEOTIDE SEQUENCE</scope>
    <source>
        <strain evidence="2">MO-923</strain>
    </source>
</reference>
<gene>
    <name evidence="2" type="ORF">Clacol_007912</name>
</gene>
<dbReference type="Proteomes" id="UP001050691">
    <property type="component" value="Unassembled WGS sequence"/>
</dbReference>